<dbReference type="Gene3D" id="3.30.1340.30">
    <property type="match status" value="2"/>
</dbReference>
<dbReference type="SMART" id="SM00749">
    <property type="entry name" value="BON"/>
    <property type="match status" value="2"/>
</dbReference>
<dbReference type="PROSITE" id="PS50914">
    <property type="entry name" value="BON"/>
    <property type="match status" value="2"/>
</dbReference>
<evidence type="ECO:0000313" key="4">
    <source>
        <dbReference type="Proteomes" id="UP000245461"/>
    </source>
</evidence>
<sequence length="221" mass="22677">MRSLWCPGACPPILGARGESTDATGRVMNGKNAAALTALVIAMPLMGGCVAAAVGAVGTAGYVAAQNRAPGQVADDSAIRIDINDKLLKRSTSLFSNVSVEVVRGRVLLVGTVASSADKEEAGNIARACEGVKEVDNQIQLADDGGIGGYAGDSWITTKVKSNLVTDFSLNGFSIGVETVNGIVYLSGVVRSDAQRDKAVEIARSISGVQKVVSAIQISPE</sequence>
<dbReference type="InterPro" id="IPR014004">
    <property type="entry name" value="Transpt-assoc_nodulatn_dom_bac"/>
</dbReference>
<name>A0A317DYU8_9PROT</name>
<keyword evidence="1" id="KW-0812">Transmembrane</keyword>
<comment type="caution">
    <text evidence="3">The sequence shown here is derived from an EMBL/GenBank/DDBJ whole genome shotgun (WGS) entry which is preliminary data.</text>
</comment>
<feature type="transmembrane region" description="Helical" evidence="1">
    <location>
        <begin position="34"/>
        <end position="58"/>
    </location>
</feature>
<evidence type="ECO:0000256" key="1">
    <source>
        <dbReference type="SAM" id="Phobius"/>
    </source>
</evidence>
<dbReference type="EMBL" id="QGLE01000016">
    <property type="protein sequence ID" value="PWR18193.1"/>
    <property type="molecule type" value="Genomic_DNA"/>
</dbReference>
<feature type="domain" description="BON" evidence="2">
    <location>
        <begin position="152"/>
        <end position="220"/>
    </location>
</feature>
<evidence type="ECO:0000259" key="2">
    <source>
        <dbReference type="PROSITE" id="PS50914"/>
    </source>
</evidence>
<gene>
    <name evidence="3" type="ORF">DKG74_19775</name>
</gene>
<dbReference type="PANTHER" id="PTHR34606:SF15">
    <property type="entry name" value="BON DOMAIN-CONTAINING PROTEIN"/>
    <property type="match status" value="1"/>
</dbReference>
<dbReference type="Pfam" id="PF04972">
    <property type="entry name" value="BON"/>
    <property type="match status" value="2"/>
</dbReference>
<dbReference type="OrthoDB" id="8479706at2"/>
<evidence type="ECO:0000313" key="3">
    <source>
        <dbReference type="EMBL" id="PWR18193.1"/>
    </source>
</evidence>
<feature type="domain" description="BON" evidence="2">
    <location>
        <begin position="75"/>
        <end position="143"/>
    </location>
</feature>
<organism evidence="3 4">
    <name type="scientific">Zavarzinia aquatilis</name>
    <dbReference type="NCBI Taxonomy" id="2211142"/>
    <lineage>
        <taxon>Bacteria</taxon>
        <taxon>Pseudomonadati</taxon>
        <taxon>Pseudomonadota</taxon>
        <taxon>Alphaproteobacteria</taxon>
        <taxon>Rhodospirillales</taxon>
        <taxon>Zavarziniaceae</taxon>
        <taxon>Zavarzinia</taxon>
    </lineage>
</organism>
<reference evidence="3 4" key="1">
    <citation type="submission" date="2018-05" db="EMBL/GenBank/DDBJ databases">
        <title>Zavarzinia sp. HR-AS.</title>
        <authorList>
            <person name="Lee Y."/>
            <person name="Jeon C.O."/>
        </authorList>
    </citation>
    <scope>NUCLEOTIDE SEQUENCE [LARGE SCALE GENOMIC DNA]</scope>
    <source>
        <strain evidence="3 4">HR-AS</strain>
    </source>
</reference>
<proteinExistence type="predicted"/>
<dbReference type="InterPro" id="IPR051686">
    <property type="entry name" value="Lipoprotein_DolP"/>
</dbReference>
<keyword evidence="4" id="KW-1185">Reference proteome</keyword>
<accession>A0A317DYU8</accession>
<dbReference type="Proteomes" id="UP000245461">
    <property type="component" value="Unassembled WGS sequence"/>
</dbReference>
<dbReference type="AlphaFoldDB" id="A0A317DYU8"/>
<dbReference type="InterPro" id="IPR007055">
    <property type="entry name" value="BON_dom"/>
</dbReference>
<protein>
    <recommendedName>
        <fullName evidence="2">BON domain-containing protein</fullName>
    </recommendedName>
</protein>
<dbReference type="PANTHER" id="PTHR34606">
    <property type="entry name" value="BON DOMAIN-CONTAINING PROTEIN"/>
    <property type="match status" value="1"/>
</dbReference>
<keyword evidence="1" id="KW-0472">Membrane</keyword>
<keyword evidence="1" id="KW-1133">Transmembrane helix</keyword>